<dbReference type="EMBL" id="CP034086">
    <property type="protein sequence ID" value="AZG77983.1"/>
    <property type="molecule type" value="Genomic_DNA"/>
</dbReference>
<dbReference type="Proteomes" id="UP000273982">
    <property type="component" value="Chromosome"/>
</dbReference>
<gene>
    <name evidence="1" type="ORF">EHO51_15255</name>
</gene>
<dbReference type="InterPro" id="IPR035069">
    <property type="entry name" value="TTHA1013/TTHA0281-like"/>
</dbReference>
<organism evidence="1 2">
    <name type="scientific">Methylocystis rosea</name>
    <dbReference type="NCBI Taxonomy" id="173366"/>
    <lineage>
        <taxon>Bacteria</taxon>
        <taxon>Pseudomonadati</taxon>
        <taxon>Pseudomonadota</taxon>
        <taxon>Alphaproteobacteria</taxon>
        <taxon>Hyphomicrobiales</taxon>
        <taxon>Methylocystaceae</taxon>
        <taxon>Methylocystis</taxon>
    </lineage>
</organism>
<evidence type="ECO:0000313" key="2">
    <source>
        <dbReference type="Proteomes" id="UP000273982"/>
    </source>
</evidence>
<sequence>MKLTVETEQEVDGRWIAEILEIPGALKYATTREAAIAQVEALALRVIADRIEHGERPTEPIHITFAAA</sequence>
<accession>A0A3G8M7M9</accession>
<dbReference type="AlphaFoldDB" id="A0A3G8M7M9"/>
<protein>
    <submittedName>
        <fullName evidence="1">Type II toxin-antitoxin system HicB family antitoxin</fullName>
    </submittedName>
</protein>
<dbReference type="SUPFAM" id="SSF143100">
    <property type="entry name" value="TTHA1013/TTHA0281-like"/>
    <property type="match status" value="1"/>
</dbReference>
<dbReference type="RefSeq" id="WP_018406574.1">
    <property type="nucleotide sequence ID" value="NZ_CP034086.1"/>
</dbReference>
<dbReference type="KEGG" id="mros:EHO51_15255"/>
<reference evidence="1 2" key="1">
    <citation type="submission" date="2018-11" db="EMBL/GenBank/DDBJ databases">
        <title>Genome squencing of methanotrophic bacteria isolated from alkaline groundwater in Korea.</title>
        <authorList>
            <person name="Nguyen L.N."/>
        </authorList>
    </citation>
    <scope>NUCLEOTIDE SEQUENCE [LARGE SCALE GENOMIC DNA]</scope>
    <source>
        <strain evidence="1 2">GW6</strain>
    </source>
</reference>
<evidence type="ECO:0000313" key="1">
    <source>
        <dbReference type="EMBL" id="AZG77983.1"/>
    </source>
</evidence>
<name>A0A3G8M7M9_9HYPH</name>
<proteinExistence type="predicted"/>